<feature type="chain" id="PRO_5018281783" description="Carboxypeptidase regulatory-like domain-containing protein" evidence="1">
    <location>
        <begin position="22"/>
        <end position="145"/>
    </location>
</feature>
<keyword evidence="3" id="KW-1185">Reference proteome</keyword>
<dbReference type="RefSeq" id="WP_120516815.1">
    <property type="nucleotide sequence ID" value="NZ_QXZY01000007.1"/>
</dbReference>
<accession>A0A3N4MBL6</accession>
<dbReference type="Proteomes" id="UP000279089">
    <property type="component" value="Unassembled WGS sequence"/>
</dbReference>
<dbReference type="GO" id="GO:0005506">
    <property type="term" value="F:iron ion binding"/>
    <property type="evidence" value="ECO:0007669"/>
    <property type="project" value="InterPro"/>
</dbReference>
<evidence type="ECO:0000313" key="3">
    <source>
        <dbReference type="Proteomes" id="UP000279089"/>
    </source>
</evidence>
<dbReference type="PROSITE" id="PS51257">
    <property type="entry name" value="PROKAR_LIPOPROTEIN"/>
    <property type="match status" value="1"/>
</dbReference>
<dbReference type="EMBL" id="RMBX01000006">
    <property type="protein sequence ID" value="RPD40878.1"/>
    <property type="molecule type" value="Genomic_DNA"/>
</dbReference>
<evidence type="ECO:0000256" key="1">
    <source>
        <dbReference type="SAM" id="SignalP"/>
    </source>
</evidence>
<gene>
    <name evidence="2" type="ORF">EG028_12725</name>
</gene>
<feature type="signal peptide" evidence="1">
    <location>
        <begin position="1"/>
        <end position="21"/>
    </location>
</feature>
<protein>
    <recommendedName>
        <fullName evidence="4">Carboxypeptidase regulatory-like domain-containing protein</fullName>
    </recommendedName>
</protein>
<evidence type="ECO:0000313" key="2">
    <source>
        <dbReference type="EMBL" id="RPD40878.1"/>
    </source>
</evidence>
<dbReference type="SUPFAM" id="SSF49482">
    <property type="entry name" value="Aromatic compound dioxygenase"/>
    <property type="match status" value="1"/>
</dbReference>
<reference evidence="3" key="1">
    <citation type="submission" date="2018-11" db="EMBL/GenBank/DDBJ databases">
        <title>Chitinophaga lutea sp.nov., isolate from arsenic contaminated soil.</title>
        <authorList>
            <person name="Zong Y."/>
        </authorList>
    </citation>
    <scope>NUCLEOTIDE SEQUENCE [LARGE SCALE GENOMIC DNA]</scope>
    <source>
        <strain evidence="3">YLT18</strain>
    </source>
</reference>
<dbReference type="InterPro" id="IPR015889">
    <property type="entry name" value="Intradiol_dOase_core"/>
</dbReference>
<keyword evidence="1" id="KW-0732">Signal</keyword>
<dbReference type="OrthoDB" id="799083at2"/>
<dbReference type="GO" id="GO:0016702">
    <property type="term" value="F:oxidoreductase activity, acting on single donors with incorporation of molecular oxygen, incorporation of two atoms of oxygen"/>
    <property type="evidence" value="ECO:0007669"/>
    <property type="project" value="InterPro"/>
</dbReference>
<evidence type="ECO:0008006" key="4">
    <source>
        <dbReference type="Google" id="ProtNLM"/>
    </source>
</evidence>
<organism evidence="2 3">
    <name type="scientific">Chitinophaga barathri</name>
    <dbReference type="NCBI Taxonomy" id="1647451"/>
    <lineage>
        <taxon>Bacteria</taxon>
        <taxon>Pseudomonadati</taxon>
        <taxon>Bacteroidota</taxon>
        <taxon>Chitinophagia</taxon>
        <taxon>Chitinophagales</taxon>
        <taxon>Chitinophagaceae</taxon>
        <taxon>Chitinophaga</taxon>
    </lineage>
</organism>
<proteinExistence type="predicted"/>
<dbReference type="AlphaFoldDB" id="A0A3N4MBL6"/>
<sequence length="145" mass="14824">MKLSILAPAVLICLISACSKGGDGPADPDTPNGVPTVIPLPAVAGENTFDLGPDADNVNLMGDLPGQVPVFPQLTKKTGKLIGYVTDLSGRPIEGAYIGVRSSAVGGLYSYSSGLSDNKGYYEMVVPQGAVHFWAGGVLVNYAGA</sequence>
<comment type="caution">
    <text evidence="2">The sequence shown here is derived from an EMBL/GenBank/DDBJ whole genome shotgun (WGS) entry which is preliminary data.</text>
</comment>
<name>A0A3N4MBL6_9BACT</name>